<name>A0A6P6BKE1_PTEVA</name>
<protein>
    <submittedName>
        <fullName evidence="3">Uncharacterized protein LOC111728893 isoform X1</fullName>
    </submittedName>
</protein>
<dbReference type="GeneID" id="111728893"/>
<proteinExistence type="predicted"/>
<evidence type="ECO:0000313" key="2">
    <source>
        <dbReference type="Proteomes" id="UP000515202"/>
    </source>
</evidence>
<reference evidence="3" key="1">
    <citation type="submission" date="2025-08" db="UniProtKB">
        <authorList>
            <consortium name="RefSeq"/>
        </authorList>
    </citation>
    <scope>IDENTIFICATION</scope>
    <source>
        <tissue evidence="3">Kidney</tissue>
    </source>
</reference>
<gene>
    <name evidence="3" type="primary">LOC111728893</name>
</gene>
<dbReference type="KEGG" id="pvp:111728893"/>
<evidence type="ECO:0000313" key="3">
    <source>
        <dbReference type="RefSeq" id="XP_023375528.1"/>
    </source>
</evidence>
<dbReference type="AlphaFoldDB" id="A0A6P6BKE1"/>
<dbReference type="RefSeq" id="XP_023375528.1">
    <property type="nucleotide sequence ID" value="XM_023519760.1"/>
</dbReference>
<feature type="region of interest" description="Disordered" evidence="1">
    <location>
        <begin position="130"/>
        <end position="163"/>
    </location>
</feature>
<feature type="compositionally biased region" description="Basic residues" evidence="1">
    <location>
        <begin position="135"/>
        <end position="161"/>
    </location>
</feature>
<feature type="region of interest" description="Disordered" evidence="1">
    <location>
        <begin position="85"/>
        <end position="104"/>
    </location>
</feature>
<organism evidence="2 3">
    <name type="scientific">Pteropus vampyrus</name>
    <name type="common">Large flying fox</name>
    <dbReference type="NCBI Taxonomy" id="132908"/>
    <lineage>
        <taxon>Eukaryota</taxon>
        <taxon>Metazoa</taxon>
        <taxon>Chordata</taxon>
        <taxon>Craniata</taxon>
        <taxon>Vertebrata</taxon>
        <taxon>Euteleostomi</taxon>
        <taxon>Mammalia</taxon>
        <taxon>Eutheria</taxon>
        <taxon>Laurasiatheria</taxon>
        <taxon>Chiroptera</taxon>
        <taxon>Yinpterochiroptera</taxon>
        <taxon>Pteropodoidea</taxon>
        <taxon>Pteropodidae</taxon>
        <taxon>Pteropodinae</taxon>
        <taxon>Pteropus</taxon>
    </lineage>
</organism>
<sequence>MTTGLILHTGGHCPHPVPLGVGPLGSVTRAVALGRIRLFPGTPVLRGGAEPWWRAGTCPSPPRASWEMPPTRGLCQLPVRGGRWVSRRPGAPRSRTMLPPCPRRAGRLLEGTFRGPGKAFSISTAQTLSLEQNRPHAHQPPGRKRTPLPPHRQRQRQRPPRAGRVAGAVALGTSTAAAAAARPVRAASLSAGPTAFQKCVGPSGFLPPRRRFPPLVRRHVSLPPSAKIIGN</sequence>
<dbReference type="Proteomes" id="UP000515202">
    <property type="component" value="Unplaced"/>
</dbReference>
<evidence type="ECO:0000256" key="1">
    <source>
        <dbReference type="SAM" id="MobiDB-lite"/>
    </source>
</evidence>
<accession>A0A6P6BKE1</accession>
<keyword evidence="2" id="KW-1185">Reference proteome</keyword>